<proteinExistence type="predicted"/>
<name>W2IN57_PHYNI</name>
<evidence type="ECO:0000313" key="1">
    <source>
        <dbReference type="EMBL" id="ETL34967.1"/>
    </source>
</evidence>
<protein>
    <submittedName>
        <fullName evidence="1">Uncharacterized protein</fullName>
    </submittedName>
</protein>
<organism evidence="1">
    <name type="scientific">Phytophthora nicotianae</name>
    <name type="common">Potato buckeye rot agent</name>
    <name type="synonym">Phytophthora parasitica</name>
    <dbReference type="NCBI Taxonomy" id="4792"/>
    <lineage>
        <taxon>Eukaryota</taxon>
        <taxon>Sar</taxon>
        <taxon>Stramenopiles</taxon>
        <taxon>Oomycota</taxon>
        <taxon>Peronosporomycetes</taxon>
        <taxon>Peronosporales</taxon>
        <taxon>Peronosporaceae</taxon>
        <taxon>Phytophthora</taxon>
    </lineage>
</organism>
<dbReference type="Proteomes" id="UP000053864">
    <property type="component" value="Unassembled WGS sequence"/>
</dbReference>
<sequence length="101" mass="11504">QVVDVNHAWLRVGAVPYVYQNLLPIHYSLSELFDFIQSLGCRLHSVAQYLVVFRLSRISDSAWQSDGIQRESIAPLCASAAGWDIKQHSPREMSIHIQQKI</sequence>
<dbReference type="AlphaFoldDB" id="W2IN57"/>
<feature type="non-terminal residue" evidence="1">
    <location>
        <position position="1"/>
    </location>
</feature>
<accession>W2IN57</accession>
<gene>
    <name evidence="1" type="ORF">L916_12856</name>
</gene>
<reference evidence="1" key="1">
    <citation type="submission" date="2013-11" db="EMBL/GenBank/DDBJ databases">
        <title>The Genome Sequence of Phytophthora parasitica CJ05E6.</title>
        <authorList>
            <consortium name="The Broad Institute Genomics Platform"/>
            <person name="Russ C."/>
            <person name="Tyler B."/>
            <person name="Panabieres F."/>
            <person name="Shan W."/>
            <person name="Tripathy S."/>
            <person name="Grunwald N."/>
            <person name="Machado M."/>
            <person name="Johnson C.S."/>
            <person name="Arredondo F."/>
            <person name="Hong C."/>
            <person name="Coffey M."/>
            <person name="Young S.K."/>
            <person name="Zeng Q."/>
            <person name="Gargeya S."/>
            <person name="Fitzgerald M."/>
            <person name="Abouelleil A."/>
            <person name="Alvarado L."/>
            <person name="Chapman S.B."/>
            <person name="Gainer-Dewar J."/>
            <person name="Goldberg J."/>
            <person name="Griggs A."/>
            <person name="Gujja S."/>
            <person name="Hansen M."/>
            <person name="Howarth C."/>
            <person name="Imamovic A."/>
            <person name="Ireland A."/>
            <person name="Larimer J."/>
            <person name="McCowan C."/>
            <person name="Murphy C."/>
            <person name="Pearson M."/>
            <person name="Poon T.W."/>
            <person name="Priest M."/>
            <person name="Roberts A."/>
            <person name="Saif S."/>
            <person name="Shea T."/>
            <person name="Sykes S."/>
            <person name="Wortman J."/>
            <person name="Nusbaum C."/>
            <person name="Birren B."/>
        </authorList>
    </citation>
    <scope>NUCLEOTIDE SEQUENCE [LARGE SCALE GENOMIC DNA]</scope>
    <source>
        <strain evidence="1">CJ05E6</strain>
    </source>
</reference>
<dbReference type="EMBL" id="KI674170">
    <property type="protein sequence ID" value="ETL34967.1"/>
    <property type="molecule type" value="Genomic_DNA"/>
</dbReference>